<name>A0AC35TTC5_9BILA</name>
<protein>
    <submittedName>
        <fullName evidence="2">Polypeptide N-acetylgalactosaminyltransferase</fullName>
    </submittedName>
</protein>
<organism evidence="1 2">
    <name type="scientific">Rhabditophanes sp. KR3021</name>
    <dbReference type="NCBI Taxonomy" id="114890"/>
    <lineage>
        <taxon>Eukaryota</taxon>
        <taxon>Metazoa</taxon>
        <taxon>Ecdysozoa</taxon>
        <taxon>Nematoda</taxon>
        <taxon>Chromadorea</taxon>
        <taxon>Rhabditida</taxon>
        <taxon>Tylenchina</taxon>
        <taxon>Panagrolaimomorpha</taxon>
        <taxon>Strongyloidoidea</taxon>
        <taxon>Alloionematidae</taxon>
        <taxon>Rhabditophanes</taxon>
    </lineage>
</organism>
<sequence length="557" mass="63393">MDQPVIKKDVALIGDDDNTIVNPVRGQRNNFDIKNSIVEDQLNALLAGLRFDNNGPGEGGSAVEIPENLKDKQTQMFNENQFNLLASNMMSINRTLPDYRSKMCRERAKEFKQLNAASIVIVFHNEAFSTLLRTLHSILNRSKLSLIREIILIDDMSEKDFLKKPLDAYLKRLNVETHLVHLKERSGLIKARLVGAEMAKAKILLFLDAHVEVTEGWLEPMLSRVTEDPKRIVAPIIDVISDDNFDYLTASAGVWGGFNWQMNFRWYPVPEREKKRNNYDESAPIETPTIAGGLFAIDKQFFNDIGTYDQNFKIWGSENIEISFRTWMCGGSLEIDPCSRVGHIFRKTTPYTFPGGTANIIYRNAARTAAVWMDEYKEFYYKMVPQALKVEMGDITERVELRKGLQCKSFRWYLENVYPEAPIPYDFKSLGAIKSVETKQCMDTKGNKKQGNPGMTGCHNGGGNQLFSISESGKIINDDNCLSHPSKLNFDRQVKINRCTTEKIPTSDQVFTYVNGKIIHKESGECLSLSADHNSIIFENCEDSNVLQKWEVEGYKE</sequence>
<dbReference type="Proteomes" id="UP000095286">
    <property type="component" value="Unplaced"/>
</dbReference>
<dbReference type="WBParaSite" id="RSKR_0000418800.1">
    <property type="protein sequence ID" value="RSKR_0000418800.1"/>
    <property type="gene ID" value="RSKR_0000418800"/>
</dbReference>
<evidence type="ECO:0000313" key="2">
    <source>
        <dbReference type="WBParaSite" id="RSKR_0000418800.1"/>
    </source>
</evidence>
<accession>A0AC35TTC5</accession>
<proteinExistence type="predicted"/>
<reference evidence="2" key="1">
    <citation type="submission" date="2016-11" db="UniProtKB">
        <authorList>
            <consortium name="WormBaseParasite"/>
        </authorList>
    </citation>
    <scope>IDENTIFICATION</scope>
    <source>
        <strain evidence="2">KR3021</strain>
    </source>
</reference>
<evidence type="ECO:0000313" key="1">
    <source>
        <dbReference type="Proteomes" id="UP000095286"/>
    </source>
</evidence>